<dbReference type="AlphaFoldDB" id="A0A518H1V9"/>
<dbReference type="Proteomes" id="UP000317835">
    <property type="component" value="Chromosome"/>
</dbReference>
<accession>A0A518H1V9</accession>
<protein>
    <submittedName>
        <fullName evidence="1">Uncharacterized protein</fullName>
    </submittedName>
</protein>
<name>A0A518H1V9_9BACT</name>
<dbReference type="RefSeq" id="WP_145270024.1">
    <property type="nucleotide sequence ID" value="NZ_CP036426.1"/>
</dbReference>
<dbReference type="KEGG" id="tpla:ElP_27360"/>
<proteinExistence type="predicted"/>
<reference evidence="1 2" key="1">
    <citation type="submission" date="2019-02" db="EMBL/GenBank/DDBJ databases">
        <title>Deep-cultivation of Planctomycetes and their phenomic and genomic characterization uncovers novel biology.</title>
        <authorList>
            <person name="Wiegand S."/>
            <person name="Jogler M."/>
            <person name="Boedeker C."/>
            <person name="Pinto D."/>
            <person name="Vollmers J."/>
            <person name="Rivas-Marin E."/>
            <person name="Kohn T."/>
            <person name="Peeters S.H."/>
            <person name="Heuer A."/>
            <person name="Rast P."/>
            <person name="Oberbeckmann S."/>
            <person name="Bunk B."/>
            <person name="Jeske O."/>
            <person name="Meyerdierks A."/>
            <person name="Storesund J.E."/>
            <person name="Kallscheuer N."/>
            <person name="Luecker S."/>
            <person name="Lage O.M."/>
            <person name="Pohl T."/>
            <person name="Merkel B.J."/>
            <person name="Hornburger P."/>
            <person name="Mueller R.-W."/>
            <person name="Bruemmer F."/>
            <person name="Labrenz M."/>
            <person name="Spormann A.M."/>
            <person name="Op den Camp H."/>
            <person name="Overmann J."/>
            <person name="Amann R."/>
            <person name="Jetten M.S.M."/>
            <person name="Mascher T."/>
            <person name="Medema M.H."/>
            <person name="Devos D.P."/>
            <person name="Kaster A.-K."/>
            <person name="Ovreas L."/>
            <person name="Rohde M."/>
            <person name="Galperin M.Y."/>
            <person name="Jogler C."/>
        </authorList>
    </citation>
    <scope>NUCLEOTIDE SEQUENCE [LARGE SCALE GENOMIC DNA]</scope>
    <source>
        <strain evidence="1 2">ElP</strain>
    </source>
</reference>
<evidence type="ECO:0000313" key="2">
    <source>
        <dbReference type="Proteomes" id="UP000317835"/>
    </source>
</evidence>
<organism evidence="1 2">
    <name type="scientific">Tautonia plasticadhaerens</name>
    <dbReference type="NCBI Taxonomy" id="2527974"/>
    <lineage>
        <taxon>Bacteria</taxon>
        <taxon>Pseudomonadati</taxon>
        <taxon>Planctomycetota</taxon>
        <taxon>Planctomycetia</taxon>
        <taxon>Isosphaerales</taxon>
        <taxon>Isosphaeraceae</taxon>
        <taxon>Tautonia</taxon>
    </lineage>
</organism>
<dbReference type="EMBL" id="CP036426">
    <property type="protein sequence ID" value="QDV34839.1"/>
    <property type="molecule type" value="Genomic_DNA"/>
</dbReference>
<evidence type="ECO:0000313" key="1">
    <source>
        <dbReference type="EMBL" id="QDV34839.1"/>
    </source>
</evidence>
<sequence length="112" mass="11975">MKVHFDESTWSELEECLKVAQICGGTANDLYGFAEGVAQRTVASLGAERDVSGPEAEHVLNVLLALRDNAAEAALGYTRAVGRIDALIDRLGPATGKDAARIRRSRPRAPKA</sequence>
<keyword evidence="2" id="KW-1185">Reference proteome</keyword>
<gene>
    <name evidence="1" type="ORF">ElP_27360</name>
</gene>